<evidence type="ECO:0000256" key="5">
    <source>
        <dbReference type="ARBA" id="ARBA00022989"/>
    </source>
</evidence>
<protein>
    <recommendedName>
        <fullName evidence="11">Insulin-induced gene 2 protein</fullName>
    </recommendedName>
</protein>
<dbReference type="InterPro" id="IPR025929">
    <property type="entry name" value="INSIG_fam"/>
</dbReference>
<feature type="transmembrane region" description="Helical" evidence="8">
    <location>
        <begin position="292"/>
        <end position="313"/>
    </location>
</feature>
<evidence type="ECO:0000256" key="2">
    <source>
        <dbReference type="ARBA" id="ARBA00007475"/>
    </source>
</evidence>
<evidence type="ECO:0000256" key="6">
    <source>
        <dbReference type="ARBA" id="ARBA00023136"/>
    </source>
</evidence>
<feature type="region of interest" description="Disordered" evidence="7">
    <location>
        <begin position="1"/>
        <end position="59"/>
    </location>
</feature>
<dbReference type="InParanoid" id="A0A1V8T833"/>
<dbReference type="Pfam" id="PF07281">
    <property type="entry name" value="INSIG"/>
    <property type="match status" value="1"/>
</dbReference>
<feature type="transmembrane region" description="Helical" evidence="8">
    <location>
        <begin position="189"/>
        <end position="210"/>
    </location>
</feature>
<evidence type="ECO:0000256" key="3">
    <source>
        <dbReference type="ARBA" id="ARBA00022692"/>
    </source>
</evidence>
<feature type="compositionally biased region" description="Low complexity" evidence="7">
    <location>
        <begin position="26"/>
        <end position="37"/>
    </location>
</feature>
<evidence type="ECO:0000256" key="4">
    <source>
        <dbReference type="ARBA" id="ARBA00022824"/>
    </source>
</evidence>
<evidence type="ECO:0000313" key="9">
    <source>
        <dbReference type="EMBL" id="OQO07332.1"/>
    </source>
</evidence>
<dbReference type="STRING" id="1507870.A0A1V8T833"/>
<dbReference type="OrthoDB" id="205546at2759"/>
<keyword evidence="10" id="KW-1185">Reference proteome</keyword>
<dbReference type="Proteomes" id="UP000192596">
    <property type="component" value="Unassembled WGS sequence"/>
</dbReference>
<keyword evidence="3 8" id="KW-0812">Transmembrane</keyword>
<proteinExistence type="inferred from homology"/>
<reference evidence="10" key="1">
    <citation type="submission" date="2017-03" db="EMBL/GenBank/DDBJ databases">
        <title>Genomes of endolithic fungi from Antarctica.</title>
        <authorList>
            <person name="Coleine C."/>
            <person name="Masonjones S."/>
            <person name="Stajich J.E."/>
        </authorList>
    </citation>
    <scope>NUCLEOTIDE SEQUENCE [LARGE SCALE GENOMIC DNA]</scope>
    <source>
        <strain evidence="10">CCFEE 5527</strain>
    </source>
</reference>
<organism evidence="9 10">
    <name type="scientific">Cryoendolithus antarcticus</name>
    <dbReference type="NCBI Taxonomy" id="1507870"/>
    <lineage>
        <taxon>Eukaryota</taxon>
        <taxon>Fungi</taxon>
        <taxon>Dikarya</taxon>
        <taxon>Ascomycota</taxon>
        <taxon>Pezizomycotina</taxon>
        <taxon>Dothideomycetes</taxon>
        <taxon>Dothideomycetidae</taxon>
        <taxon>Cladosporiales</taxon>
        <taxon>Cladosporiaceae</taxon>
        <taxon>Cryoendolithus</taxon>
    </lineage>
</organism>
<name>A0A1V8T833_9PEZI</name>
<dbReference type="EMBL" id="NAJO01000014">
    <property type="protein sequence ID" value="OQO07332.1"/>
    <property type="molecule type" value="Genomic_DNA"/>
</dbReference>
<keyword evidence="6 8" id="KW-0472">Membrane</keyword>
<evidence type="ECO:0000256" key="8">
    <source>
        <dbReference type="SAM" id="Phobius"/>
    </source>
</evidence>
<evidence type="ECO:0000313" key="10">
    <source>
        <dbReference type="Proteomes" id="UP000192596"/>
    </source>
</evidence>
<keyword evidence="4" id="KW-0256">Endoplasmic reticulum</keyword>
<dbReference type="GO" id="GO:0016126">
    <property type="term" value="P:sterol biosynthetic process"/>
    <property type="evidence" value="ECO:0007669"/>
    <property type="project" value="TreeGrafter"/>
</dbReference>
<feature type="transmembrane region" description="Helical" evidence="8">
    <location>
        <begin position="356"/>
        <end position="376"/>
    </location>
</feature>
<feature type="transmembrane region" description="Helical" evidence="8">
    <location>
        <begin position="266"/>
        <end position="285"/>
    </location>
</feature>
<accession>A0A1V8T833</accession>
<evidence type="ECO:0000256" key="1">
    <source>
        <dbReference type="ARBA" id="ARBA00004477"/>
    </source>
</evidence>
<dbReference type="AlphaFoldDB" id="A0A1V8T833"/>
<feature type="transmembrane region" description="Helical" evidence="8">
    <location>
        <begin position="240"/>
        <end position="260"/>
    </location>
</feature>
<keyword evidence="5 8" id="KW-1133">Transmembrane helix</keyword>
<dbReference type="PANTHER" id="PTHR15301">
    <property type="entry name" value="INSULIN-INDUCED GENE 1"/>
    <property type="match status" value="1"/>
</dbReference>
<gene>
    <name evidence="9" type="ORF">B0A48_07029</name>
</gene>
<feature type="transmembrane region" description="Helical" evidence="8">
    <location>
        <begin position="146"/>
        <end position="169"/>
    </location>
</feature>
<comment type="subcellular location">
    <subcellularLocation>
        <location evidence="1">Endoplasmic reticulum membrane</location>
        <topology evidence="1">Multi-pass membrane protein</topology>
    </subcellularLocation>
</comment>
<dbReference type="PANTHER" id="PTHR15301:SF3">
    <property type="entry name" value="PROTEIN NSG1-RELATED"/>
    <property type="match status" value="1"/>
</dbReference>
<sequence length="385" mass="41375">MSHNALGDEDDASSLRLRPRRPFELSSTPNSPTATPPMESQNFQPSQLASASLDGASTPSRTKSILNLTSSTLFGIYSPTGFSADREGPSTPWGTGAETPAEPASPITQVSERLLFNGPSGVQKRRRSTVTPRSTLRRPARGLQGYWLPLVARTLALFGVGVLYGLLISHLHDKRELAPVKVDGLDRSSWYYLAFWGTAGVLLGQALPYLDALWNAESEEAIDDTDEDEEVRKRSKNTTVGWNSVVRSIGAFVGIAFAIRKLPWQSTLQLSLTLALANPALWYLIDRSPPGFILSSAVALTGTGILLGINPALVPSPSPQEVLNGHVRRHGVVNNGTSSLYGNGDLVLGVFSLESIGVATWIASVLFVSSVCFGNIGRKLAPQRT</sequence>
<dbReference type="GO" id="GO:0005789">
    <property type="term" value="C:endoplasmic reticulum membrane"/>
    <property type="evidence" value="ECO:0007669"/>
    <property type="project" value="UniProtKB-SubCell"/>
</dbReference>
<comment type="caution">
    <text evidence="9">The sequence shown here is derived from an EMBL/GenBank/DDBJ whole genome shotgun (WGS) entry which is preliminary data.</text>
</comment>
<feature type="compositionally biased region" description="Polar residues" evidence="7">
    <location>
        <begin position="38"/>
        <end position="59"/>
    </location>
</feature>
<feature type="region of interest" description="Disordered" evidence="7">
    <location>
        <begin position="84"/>
        <end position="104"/>
    </location>
</feature>
<evidence type="ECO:0000256" key="7">
    <source>
        <dbReference type="SAM" id="MobiDB-lite"/>
    </source>
</evidence>
<comment type="similarity">
    <text evidence="2">Belongs to the INSIG family.</text>
</comment>
<evidence type="ECO:0008006" key="11">
    <source>
        <dbReference type="Google" id="ProtNLM"/>
    </source>
</evidence>